<evidence type="ECO:0000256" key="1">
    <source>
        <dbReference type="ARBA" id="ARBA00022596"/>
    </source>
</evidence>
<evidence type="ECO:0000313" key="9">
    <source>
        <dbReference type="Proteomes" id="UP000000254"/>
    </source>
</evidence>
<dbReference type="RefSeq" id="WP_011838311.1">
    <property type="nucleotide sequence ID" value="NC_009033.1"/>
</dbReference>
<dbReference type="Gene3D" id="1.10.1220.10">
    <property type="entry name" value="Met repressor-like"/>
    <property type="match status" value="1"/>
</dbReference>
<dbReference type="PANTHER" id="PTHR34719">
    <property type="entry name" value="NICKEL-RESPONSIVE REGULATOR"/>
    <property type="match status" value="1"/>
</dbReference>
<dbReference type="PANTHER" id="PTHR34719:SF2">
    <property type="entry name" value="NICKEL-RESPONSIVE REGULATOR"/>
    <property type="match status" value="1"/>
</dbReference>
<accession>A3DKG0</accession>
<feature type="binding site" evidence="6">
    <location>
        <position position="97"/>
    </location>
    <ligand>
        <name>Ni(2+)</name>
        <dbReference type="ChEBI" id="CHEBI:49786"/>
    </ligand>
</feature>
<organism evidence="8 9">
    <name type="scientific">Staphylothermus marinus (strain ATCC 43588 / DSM 3639 / JCM 9404 / F1)</name>
    <dbReference type="NCBI Taxonomy" id="399550"/>
    <lineage>
        <taxon>Archaea</taxon>
        <taxon>Thermoproteota</taxon>
        <taxon>Thermoprotei</taxon>
        <taxon>Desulfurococcales</taxon>
        <taxon>Desulfurococcaceae</taxon>
        <taxon>Staphylothermus</taxon>
    </lineage>
</organism>
<feature type="binding site" evidence="6">
    <location>
        <position position="91"/>
    </location>
    <ligand>
        <name>Ni(2+)</name>
        <dbReference type="ChEBI" id="CHEBI:49786"/>
    </ligand>
</feature>
<reference evidence="9" key="1">
    <citation type="journal article" date="2009" name="BMC Genomics">
        <title>The complete genome sequence of Staphylothermus marinus reveals differences in sulfur metabolism among heterotrophic Crenarchaeota.</title>
        <authorList>
            <person name="Anderson I.J."/>
            <person name="Dharmarajan L."/>
            <person name="Rodriguez J."/>
            <person name="Hooper S."/>
            <person name="Porat I."/>
            <person name="Ulrich L.E."/>
            <person name="Elkins J.G."/>
            <person name="Mavromatis K."/>
            <person name="Sun H."/>
            <person name="Land M."/>
            <person name="Lapidus A."/>
            <person name="Lucas S."/>
            <person name="Barry K."/>
            <person name="Huber H."/>
            <person name="Zhulin I.B."/>
            <person name="Whitman W.B."/>
            <person name="Mukhopadhyay B."/>
            <person name="Woese C."/>
            <person name="Bristow J."/>
            <person name="Kyrpides N."/>
        </authorList>
    </citation>
    <scope>NUCLEOTIDE SEQUENCE [LARGE SCALE GENOMIC DNA]</scope>
    <source>
        <strain evidence="9">ATCC 43588 / DSM 3639 / JCM 9404 / F1</strain>
    </source>
</reference>
<dbReference type="InterPro" id="IPR010985">
    <property type="entry name" value="Ribbon_hlx_hlx"/>
</dbReference>
<dbReference type="InterPro" id="IPR050192">
    <property type="entry name" value="CopG/NikR_regulator"/>
</dbReference>
<dbReference type="SUPFAM" id="SSF47598">
    <property type="entry name" value="Ribbon-helix-helix"/>
    <property type="match status" value="1"/>
</dbReference>
<dbReference type="InterPro" id="IPR045865">
    <property type="entry name" value="ACT-like_dom_sf"/>
</dbReference>
<evidence type="ECO:0000313" key="8">
    <source>
        <dbReference type="EMBL" id="ABN69120.1"/>
    </source>
</evidence>
<dbReference type="Gene3D" id="3.30.70.1150">
    <property type="entry name" value="ACT-like. Chain A, domain 2"/>
    <property type="match status" value="1"/>
</dbReference>
<evidence type="ECO:0000256" key="3">
    <source>
        <dbReference type="ARBA" id="ARBA00023015"/>
    </source>
</evidence>
<gene>
    <name evidence="8" type="ordered locus">Smar_0006</name>
</gene>
<reference evidence="8 9" key="2">
    <citation type="journal article" date="2009" name="Stand. Genomic Sci.">
        <title>Complete genome sequence of Staphylothermus marinus Stetter and Fiala 1986 type strain F1.</title>
        <authorList>
            <person name="Anderson I.J."/>
            <person name="Sun H."/>
            <person name="Lapidus A."/>
            <person name="Copeland A."/>
            <person name="Glavina Del Rio T."/>
            <person name="Tice H."/>
            <person name="Dalin E."/>
            <person name="Lucas S."/>
            <person name="Barry K."/>
            <person name="Land M."/>
            <person name="Richardson P."/>
            <person name="Huber H."/>
            <person name="Kyrpides N.C."/>
        </authorList>
    </citation>
    <scope>NUCLEOTIDE SEQUENCE [LARGE SCALE GENOMIC DNA]</scope>
    <source>
        <strain evidence="9">ATCC 43588 / DSM 3639 / JCM 9404 / F1</strain>
    </source>
</reference>
<proteinExistence type="inferred from homology"/>
<dbReference type="KEGG" id="smr:Smar_0006"/>
<keyword evidence="3 6" id="KW-0805">Transcription regulation</keyword>
<evidence type="ECO:0000256" key="4">
    <source>
        <dbReference type="ARBA" id="ARBA00023125"/>
    </source>
</evidence>
<feature type="domain" description="Transcription factor NikR nickel binding C-terminal" evidence="7">
    <location>
        <begin position="56"/>
        <end position="124"/>
    </location>
</feature>
<evidence type="ECO:0000256" key="2">
    <source>
        <dbReference type="ARBA" id="ARBA00022723"/>
    </source>
</evidence>
<feature type="binding site" evidence="6">
    <location>
        <position position="78"/>
    </location>
    <ligand>
        <name>Ni(2+)</name>
        <dbReference type="ChEBI" id="CHEBI:49786"/>
    </ligand>
</feature>
<dbReference type="eggNOG" id="arCOG01008">
    <property type="taxonomic scope" value="Archaea"/>
</dbReference>
<dbReference type="SUPFAM" id="SSF55021">
    <property type="entry name" value="ACT-like"/>
    <property type="match status" value="1"/>
</dbReference>
<dbReference type="STRING" id="399550.Smar_0006"/>
<keyword evidence="4 6" id="KW-0238">DNA-binding</keyword>
<dbReference type="GO" id="GO:0016151">
    <property type="term" value="F:nickel cation binding"/>
    <property type="evidence" value="ECO:0007669"/>
    <property type="project" value="UniProtKB-UniRule"/>
</dbReference>
<dbReference type="InterPro" id="IPR022988">
    <property type="entry name" value="Ni_resp_reg_NikR"/>
</dbReference>
<comment type="function">
    <text evidence="6">Transcriptional regulator.</text>
</comment>
<dbReference type="InterPro" id="IPR014864">
    <property type="entry name" value="TF_NikR_Ni-bd_C"/>
</dbReference>
<comment type="cofactor">
    <cofactor evidence="6">
        <name>Ni(2+)</name>
        <dbReference type="ChEBI" id="CHEBI:49786"/>
    </cofactor>
    <text evidence="6">Binds 1 nickel ion per subunit.</text>
</comment>
<dbReference type="Pfam" id="PF08753">
    <property type="entry name" value="NikR_C"/>
    <property type="match status" value="1"/>
</dbReference>
<dbReference type="EMBL" id="CP000575">
    <property type="protein sequence ID" value="ABN69120.1"/>
    <property type="molecule type" value="Genomic_DNA"/>
</dbReference>
<protein>
    <recommendedName>
        <fullName evidence="6">Putative nickel-responsive regulator</fullName>
    </recommendedName>
</protein>
<dbReference type="GeneID" id="4907106"/>
<comment type="similarity">
    <text evidence="6">Belongs to the transcriptional regulatory CopG/NikR family.</text>
</comment>
<dbReference type="HAMAP" id="MF_00476">
    <property type="entry name" value="NikR"/>
    <property type="match status" value="1"/>
</dbReference>
<name>A3DKG0_STAMF</name>
<evidence type="ECO:0000256" key="5">
    <source>
        <dbReference type="ARBA" id="ARBA00023163"/>
    </source>
</evidence>
<dbReference type="AlphaFoldDB" id="A3DKG0"/>
<dbReference type="HOGENOM" id="CLU_113319_2_1_2"/>
<dbReference type="InterPro" id="IPR013321">
    <property type="entry name" value="Arc_rbn_hlx_hlx"/>
</dbReference>
<keyword evidence="1 6" id="KW-0533">Nickel</keyword>
<dbReference type="GO" id="GO:0010045">
    <property type="term" value="P:response to nickel cation"/>
    <property type="evidence" value="ECO:0007669"/>
    <property type="project" value="InterPro"/>
</dbReference>
<sequence length="134" mass="15233">MKKPVKFGIYLPEDLARELGECMKITGIRKRSKIIQEALRLFIVEHRWKTVGKASGVIGVVYNHEVRGVDEALTDIQHEYLDIIVSTVHVHLDKEKCMLAIIVRGDTGRIKELLSNIMNIKGVLITRPMLLETS</sequence>
<dbReference type="GO" id="GO:0003700">
    <property type="term" value="F:DNA-binding transcription factor activity"/>
    <property type="evidence" value="ECO:0007669"/>
    <property type="project" value="UniProtKB-UniRule"/>
</dbReference>
<feature type="binding site" evidence="6">
    <location>
        <position position="89"/>
    </location>
    <ligand>
        <name>Ni(2+)</name>
        <dbReference type="ChEBI" id="CHEBI:49786"/>
    </ligand>
</feature>
<evidence type="ECO:0000256" key="6">
    <source>
        <dbReference type="HAMAP-Rule" id="MF_00476"/>
    </source>
</evidence>
<keyword evidence="2 6" id="KW-0479">Metal-binding</keyword>
<keyword evidence="5 6" id="KW-0804">Transcription</keyword>
<dbReference type="Proteomes" id="UP000000254">
    <property type="component" value="Chromosome"/>
</dbReference>
<keyword evidence="9" id="KW-1185">Reference proteome</keyword>
<dbReference type="NCBIfam" id="NF002169">
    <property type="entry name" value="PRK01002.1"/>
    <property type="match status" value="1"/>
</dbReference>
<dbReference type="InterPro" id="IPR027271">
    <property type="entry name" value="Acetolactate_synth/TF_NikR_C"/>
</dbReference>
<dbReference type="OrthoDB" id="25654at2157"/>
<evidence type="ECO:0000259" key="7">
    <source>
        <dbReference type="Pfam" id="PF08753"/>
    </source>
</evidence>
<dbReference type="CDD" id="cd22231">
    <property type="entry name" value="RHH_NikR_HicB-like"/>
    <property type="match status" value="1"/>
</dbReference>
<dbReference type="GO" id="GO:0003677">
    <property type="term" value="F:DNA binding"/>
    <property type="evidence" value="ECO:0007669"/>
    <property type="project" value="UniProtKB-KW"/>
</dbReference>